<evidence type="ECO:0000256" key="1">
    <source>
        <dbReference type="ARBA" id="ARBA00023002"/>
    </source>
</evidence>
<sequence>MKIGIIGTGRIGSTLAQLFAKAGHAVAISNSRDPETLASLAETLGANVQAMHPDEAVQFADCVLLTIPWIKRDTLPPARLFENKITIDATNHYGPRGVVDLGESSSSEEMSKQLPGARLVKAFNTMYYETLRTGGRSAPEERLALFIAGDDSEAKAVVARLIEDIGYAAIDSGFLREGGLIQQPGSPIYNVPMNFSEAQRLLADLK</sequence>
<keyword evidence="1" id="KW-0560">Oxidoreductase</keyword>
<dbReference type="Gene3D" id="3.40.50.720">
    <property type="entry name" value="NAD(P)-binding Rossmann-like Domain"/>
    <property type="match status" value="1"/>
</dbReference>
<dbReference type="OrthoDB" id="9786864at2"/>
<gene>
    <name evidence="3" type="ORF">KDI_15360</name>
</gene>
<dbReference type="InterPro" id="IPR036291">
    <property type="entry name" value="NAD(P)-bd_dom_sf"/>
</dbReference>
<dbReference type="GO" id="GO:0016491">
    <property type="term" value="F:oxidoreductase activity"/>
    <property type="evidence" value="ECO:0007669"/>
    <property type="project" value="UniProtKB-KW"/>
</dbReference>
<keyword evidence="4" id="KW-1185">Reference proteome</keyword>
<evidence type="ECO:0000313" key="3">
    <source>
        <dbReference type="EMBL" id="GCF07972.1"/>
    </source>
</evidence>
<name>A0A5A5T988_9CHLR</name>
<dbReference type="PANTHER" id="PTHR14239">
    <property type="entry name" value="DUDULIN-RELATED"/>
    <property type="match status" value="1"/>
</dbReference>
<dbReference type="InterPro" id="IPR028939">
    <property type="entry name" value="P5C_Rdtase_cat_N"/>
</dbReference>
<dbReference type="AlphaFoldDB" id="A0A5A5T988"/>
<proteinExistence type="predicted"/>
<dbReference type="Proteomes" id="UP000322530">
    <property type="component" value="Unassembled WGS sequence"/>
</dbReference>
<dbReference type="EMBL" id="BIXY01000016">
    <property type="protein sequence ID" value="GCF07972.1"/>
    <property type="molecule type" value="Genomic_DNA"/>
</dbReference>
<dbReference type="Pfam" id="PF03807">
    <property type="entry name" value="F420_oxidored"/>
    <property type="match status" value="1"/>
</dbReference>
<evidence type="ECO:0000259" key="2">
    <source>
        <dbReference type="Pfam" id="PF03807"/>
    </source>
</evidence>
<accession>A0A5A5T988</accession>
<dbReference type="InterPro" id="IPR051267">
    <property type="entry name" value="STEAP_metalloreductase"/>
</dbReference>
<dbReference type="RefSeq" id="WP_149400973.1">
    <property type="nucleotide sequence ID" value="NZ_BIXY01000016.1"/>
</dbReference>
<feature type="domain" description="Pyrroline-5-carboxylate reductase catalytic N-terminal" evidence="2">
    <location>
        <begin position="2"/>
        <end position="92"/>
    </location>
</feature>
<protein>
    <submittedName>
        <fullName evidence="3">3-hydroxyisobutyrate dehydrogenase</fullName>
    </submittedName>
</protein>
<organism evidence="3 4">
    <name type="scientific">Dictyobacter arantiisoli</name>
    <dbReference type="NCBI Taxonomy" id="2014874"/>
    <lineage>
        <taxon>Bacteria</taxon>
        <taxon>Bacillati</taxon>
        <taxon>Chloroflexota</taxon>
        <taxon>Ktedonobacteria</taxon>
        <taxon>Ktedonobacterales</taxon>
        <taxon>Dictyobacteraceae</taxon>
        <taxon>Dictyobacter</taxon>
    </lineage>
</organism>
<reference evidence="3 4" key="1">
    <citation type="submission" date="2019-01" db="EMBL/GenBank/DDBJ databases">
        <title>Draft genome sequence of Dictyobacter sp. Uno17.</title>
        <authorList>
            <person name="Wang C.M."/>
            <person name="Zheng Y."/>
            <person name="Sakai Y."/>
            <person name="Abe K."/>
            <person name="Yokota A."/>
            <person name="Yabe S."/>
        </authorList>
    </citation>
    <scope>NUCLEOTIDE SEQUENCE [LARGE SCALE GENOMIC DNA]</scope>
    <source>
        <strain evidence="3 4">Uno17</strain>
    </source>
</reference>
<evidence type="ECO:0000313" key="4">
    <source>
        <dbReference type="Proteomes" id="UP000322530"/>
    </source>
</evidence>
<dbReference type="SUPFAM" id="SSF51735">
    <property type="entry name" value="NAD(P)-binding Rossmann-fold domains"/>
    <property type="match status" value="1"/>
</dbReference>
<dbReference type="PANTHER" id="PTHR14239:SF10">
    <property type="entry name" value="REDUCTASE"/>
    <property type="match status" value="1"/>
</dbReference>
<comment type="caution">
    <text evidence="3">The sequence shown here is derived from an EMBL/GenBank/DDBJ whole genome shotgun (WGS) entry which is preliminary data.</text>
</comment>